<dbReference type="EMBL" id="FNAB01000001">
    <property type="protein sequence ID" value="SDC69904.1"/>
    <property type="molecule type" value="Genomic_DNA"/>
</dbReference>
<protein>
    <submittedName>
        <fullName evidence="1">Uncharacterized conserved protein YdeI, YjbR/CyaY-like superfamily, DUF1801 family</fullName>
    </submittedName>
</protein>
<accession>A0A1G6NRC3</accession>
<keyword evidence="2" id="KW-1185">Reference proteome</keyword>
<dbReference type="Proteomes" id="UP000199417">
    <property type="component" value="Unassembled WGS sequence"/>
</dbReference>
<evidence type="ECO:0000313" key="1">
    <source>
        <dbReference type="EMBL" id="SDC69904.1"/>
    </source>
</evidence>
<dbReference type="STRING" id="168276.SAMN05444580_101622"/>
<dbReference type="Pfam" id="PF13376">
    <property type="entry name" value="OmdA"/>
    <property type="match status" value="1"/>
</dbReference>
<gene>
    <name evidence="1" type="ORF">SAMN05444580_101622</name>
</gene>
<evidence type="ECO:0000313" key="2">
    <source>
        <dbReference type="Proteomes" id="UP000199417"/>
    </source>
</evidence>
<reference evidence="1 2" key="1">
    <citation type="submission" date="2016-10" db="EMBL/GenBank/DDBJ databases">
        <authorList>
            <person name="de Groot N.N."/>
        </authorList>
    </citation>
    <scope>NUCLEOTIDE SEQUENCE [LARGE SCALE GENOMIC DNA]</scope>
    <source>
        <strain evidence="1 2">JCM 11308</strain>
    </source>
</reference>
<dbReference type="RefSeq" id="WP_245709115.1">
    <property type="nucleotide sequence ID" value="NZ_FNAB01000001.1"/>
</dbReference>
<proteinExistence type="predicted"/>
<organism evidence="1 2">
    <name type="scientific">Rhodococcus tukisamuensis</name>
    <dbReference type="NCBI Taxonomy" id="168276"/>
    <lineage>
        <taxon>Bacteria</taxon>
        <taxon>Bacillati</taxon>
        <taxon>Actinomycetota</taxon>
        <taxon>Actinomycetes</taxon>
        <taxon>Mycobacteriales</taxon>
        <taxon>Nocardiaceae</taxon>
        <taxon>Rhodococcus</taxon>
    </lineage>
</organism>
<name>A0A1G6NRC3_9NOCA</name>
<sequence>MSATDMSATGVSTFVASSAAAWRDWLERNGQSEKEIWLIIHHKDSATSSLRYHEAIEHALCYGWIDGLHRKRDADSSQLRFTPRTPRSTWSRVNRERAAKMIELDLMTGRGQALVDLAKEKGTWQVVPDDAVASLPDDLRDPLHRNEPARTNFEKFPPSSKRLILEWIAAAKKPETRQRRIDRTVALAEMNLRANHPGAFAAHRSAVRDGVTR</sequence>
<dbReference type="AlphaFoldDB" id="A0A1G6NRC3"/>